<keyword evidence="2" id="KW-1185">Reference proteome</keyword>
<dbReference type="AlphaFoldDB" id="A0A1M6UST8"/>
<dbReference type="OrthoDB" id="1239372at2"/>
<gene>
    <name evidence="1" type="ORF">SAMN04488007_3668</name>
</gene>
<name>A0A1M6UST8_9FLAO</name>
<accession>A0A1M6UST8</accession>
<dbReference type="EMBL" id="FQZX01000004">
    <property type="protein sequence ID" value="SHK72270.1"/>
    <property type="molecule type" value="Genomic_DNA"/>
</dbReference>
<organism evidence="1 2">
    <name type="scientific">Maribacter aquivivus</name>
    <dbReference type="NCBI Taxonomy" id="228958"/>
    <lineage>
        <taxon>Bacteria</taxon>
        <taxon>Pseudomonadati</taxon>
        <taxon>Bacteroidota</taxon>
        <taxon>Flavobacteriia</taxon>
        <taxon>Flavobacteriales</taxon>
        <taxon>Flavobacteriaceae</taxon>
        <taxon>Maribacter</taxon>
    </lineage>
</organism>
<evidence type="ECO:0000313" key="2">
    <source>
        <dbReference type="Proteomes" id="UP000184314"/>
    </source>
</evidence>
<protein>
    <submittedName>
        <fullName evidence="1">Uncharacterized protein</fullName>
    </submittedName>
</protein>
<evidence type="ECO:0000313" key="1">
    <source>
        <dbReference type="EMBL" id="SHK72270.1"/>
    </source>
</evidence>
<reference evidence="2" key="1">
    <citation type="submission" date="2016-11" db="EMBL/GenBank/DDBJ databases">
        <authorList>
            <person name="Varghese N."/>
            <person name="Submissions S."/>
        </authorList>
    </citation>
    <scope>NUCLEOTIDE SEQUENCE [LARGE SCALE GENOMIC DNA]</scope>
    <source>
        <strain evidence="2">DSM 16478</strain>
    </source>
</reference>
<proteinExistence type="predicted"/>
<dbReference type="Proteomes" id="UP000184314">
    <property type="component" value="Unassembled WGS sequence"/>
</dbReference>
<dbReference type="RefSeq" id="WP_073246921.1">
    <property type="nucleotide sequence ID" value="NZ_FQZX01000004.1"/>
</dbReference>
<sequence length="214" mass="23994">MRFKLSFLFLFYCILLTGQKNNHVDSISYDELQELTNSKEYKNYFDVNEYITRAGDKIVIGDTLVIGKPSNSNNITQGSVAIGQAINNHSYIYLGTTAAALTGTLMMGNDGMLNDRVFVVGISAGRISKKNDYEIYLELNKVGGGRFLGVKKLARVLFEKAMESGEIINSNAKMTRSEAIRKLKEAKELYDLEMMSSDEYDALKNQLSPIIKEQ</sequence>